<evidence type="ECO:0000313" key="3">
    <source>
        <dbReference type="Proteomes" id="UP001140560"/>
    </source>
</evidence>
<protein>
    <recommendedName>
        <fullName evidence="1">JmjC domain-containing protein</fullName>
    </recommendedName>
</protein>
<dbReference type="PANTHER" id="PTHR12461:SF101">
    <property type="entry name" value="TRNA WYBUTOSINE-SYNTHESIZING PROTEIN 4"/>
    <property type="match status" value="1"/>
</dbReference>
<dbReference type="InterPro" id="IPR003347">
    <property type="entry name" value="JmjC_dom"/>
</dbReference>
<dbReference type="InterPro" id="IPR041667">
    <property type="entry name" value="Cupin_8"/>
</dbReference>
<evidence type="ECO:0000313" key="2">
    <source>
        <dbReference type="EMBL" id="KAJ4371342.1"/>
    </source>
</evidence>
<evidence type="ECO:0000259" key="1">
    <source>
        <dbReference type="PROSITE" id="PS51184"/>
    </source>
</evidence>
<dbReference type="PANTHER" id="PTHR12461">
    <property type="entry name" value="HYPOXIA-INDUCIBLE FACTOR 1 ALPHA INHIBITOR-RELATED"/>
    <property type="match status" value="1"/>
</dbReference>
<accession>A0A9W9CNA7</accession>
<dbReference type="OrthoDB" id="47172at2759"/>
<reference evidence="2" key="1">
    <citation type="submission" date="2022-10" db="EMBL/GenBank/DDBJ databases">
        <title>Tapping the CABI collections for fungal endophytes: first genome assemblies for Collariella, Neodidymelliopsis, Ascochyta clinopodiicola, Didymella pomorum, Didymosphaeria variabile, Neocosmospora piperis and Neocucurbitaria cava.</title>
        <authorList>
            <person name="Hill R."/>
        </authorList>
    </citation>
    <scope>NUCLEOTIDE SEQUENCE</scope>
    <source>
        <strain evidence="2">IMI 356814</strain>
    </source>
</reference>
<proteinExistence type="predicted"/>
<sequence>MNSDAPTLQEIIQLTRQELTTAQKSDNIRECGRAALSLLPSDPQLCSELAYQSLHSVPYKQVKTCWRRLYTDASLWKVVRLAEEPALPQSTKKDSNVEEDEFKRTWIDEVVRVLDMALILTGAPGREEIVELWFSALKASLPSLHHTLDELDLDGPERPVKRQKLSSSTLTSHIPSTFITGLSGPALKLRHPVPRRNELGLSTFQNIVGNTNTHTPLIIEGAIRHWPALDERPWNFPGYLLEQTLGGRRLVPVEVGKSYTDEGWGQKIITFKNFMETYMLESRKKEEKDGQKDHTDHATIAERGPVQQVGYLAQHDLFAQVPSLRSDISIPDYCYCDPAPSPHLTHVKPVPKLDEPLLNAWFGPAGTVSPLHTDPYHNILAQVVGYKYVRLYAPEETPKLYPRGVDENGVDMSNTSLVDLDEAMIVYHEISCWKTSGGEDAENRDDDIHMKSEEIEQRRRVFEEQHPGFRNARMVALCQKSHA</sequence>
<dbReference type="Pfam" id="PF13621">
    <property type="entry name" value="Cupin_8"/>
    <property type="match status" value="1"/>
</dbReference>
<keyword evidence="3" id="KW-1185">Reference proteome</keyword>
<dbReference type="Gene3D" id="2.60.120.650">
    <property type="entry name" value="Cupin"/>
    <property type="match status" value="1"/>
</dbReference>
<dbReference type="PROSITE" id="PS51184">
    <property type="entry name" value="JMJC"/>
    <property type="match status" value="1"/>
</dbReference>
<gene>
    <name evidence="2" type="ORF">N0V83_004559</name>
</gene>
<dbReference type="AlphaFoldDB" id="A0A9W9CNA7"/>
<comment type="caution">
    <text evidence="2">The sequence shown here is derived from an EMBL/GenBank/DDBJ whole genome shotgun (WGS) entry which is preliminary data.</text>
</comment>
<dbReference type="EMBL" id="JAPEUY010000007">
    <property type="protein sequence ID" value="KAJ4371342.1"/>
    <property type="molecule type" value="Genomic_DNA"/>
</dbReference>
<feature type="domain" description="JmjC" evidence="1">
    <location>
        <begin position="310"/>
        <end position="483"/>
    </location>
</feature>
<dbReference type="Proteomes" id="UP001140560">
    <property type="component" value="Unassembled WGS sequence"/>
</dbReference>
<name>A0A9W9CNA7_9PLEO</name>
<dbReference type="SUPFAM" id="SSF51197">
    <property type="entry name" value="Clavaminate synthase-like"/>
    <property type="match status" value="1"/>
</dbReference>
<organism evidence="2 3">
    <name type="scientific">Neocucurbitaria cava</name>
    <dbReference type="NCBI Taxonomy" id="798079"/>
    <lineage>
        <taxon>Eukaryota</taxon>
        <taxon>Fungi</taxon>
        <taxon>Dikarya</taxon>
        <taxon>Ascomycota</taxon>
        <taxon>Pezizomycotina</taxon>
        <taxon>Dothideomycetes</taxon>
        <taxon>Pleosporomycetidae</taxon>
        <taxon>Pleosporales</taxon>
        <taxon>Pleosporineae</taxon>
        <taxon>Cucurbitariaceae</taxon>
        <taxon>Neocucurbitaria</taxon>
    </lineage>
</organism>